<keyword evidence="3 5" id="KW-1133">Transmembrane helix</keyword>
<dbReference type="Pfam" id="PF04138">
    <property type="entry name" value="GtrA_DPMS_TM"/>
    <property type="match status" value="1"/>
</dbReference>
<evidence type="ECO:0000256" key="2">
    <source>
        <dbReference type="ARBA" id="ARBA00022692"/>
    </source>
</evidence>
<evidence type="ECO:0000313" key="8">
    <source>
        <dbReference type="Proteomes" id="UP000550714"/>
    </source>
</evidence>
<evidence type="ECO:0000259" key="6">
    <source>
        <dbReference type="Pfam" id="PF04138"/>
    </source>
</evidence>
<keyword evidence="8" id="KW-1185">Reference proteome</keyword>
<dbReference type="AlphaFoldDB" id="A0A839S240"/>
<dbReference type="RefSeq" id="WP_183654658.1">
    <property type="nucleotide sequence ID" value="NZ_JACHWU010000003.1"/>
</dbReference>
<dbReference type="GO" id="GO:0000271">
    <property type="term" value="P:polysaccharide biosynthetic process"/>
    <property type="evidence" value="ECO:0007669"/>
    <property type="project" value="InterPro"/>
</dbReference>
<evidence type="ECO:0000256" key="4">
    <source>
        <dbReference type="ARBA" id="ARBA00023136"/>
    </source>
</evidence>
<dbReference type="GO" id="GO:0016020">
    <property type="term" value="C:membrane"/>
    <property type="evidence" value="ECO:0007669"/>
    <property type="project" value="UniProtKB-SubCell"/>
</dbReference>
<gene>
    <name evidence="7" type="ORF">FHS23_002845</name>
</gene>
<reference evidence="7 8" key="1">
    <citation type="submission" date="2020-08" db="EMBL/GenBank/DDBJ databases">
        <title>Genomic Encyclopedia of Type Strains, Phase III (KMG-III): the genomes of soil and plant-associated and newly described type strains.</title>
        <authorList>
            <person name="Whitman W."/>
        </authorList>
    </citation>
    <scope>NUCLEOTIDE SEQUENCE [LARGE SCALE GENOMIC DNA]</scope>
    <source>
        <strain evidence="7 8">CECT 8577</strain>
    </source>
</reference>
<comment type="caution">
    <text evidence="7">The sequence shown here is derived from an EMBL/GenBank/DDBJ whole genome shotgun (WGS) entry which is preliminary data.</text>
</comment>
<name>A0A839S240_9PSEU</name>
<evidence type="ECO:0000313" key="7">
    <source>
        <dbReference type="EMBL" id="MBB3051816.1"/>
    </source>
</evidence>
<organism evidence="7 8">
    <name type="scientific">Prauserella isguenensis</name>
    <dbReference type="NCBI Taxonomy" id="1470180"/>
    <lineage>
        <taxon>Bacteria</taxon>
        <taxon>Bacillati</taxon>
        <taxon>Actinomycetota</taxon>
        <taxon>Actinomycetes</taxon>
        <taxon>Pseudonocardiales</taxon>
        <taxon>Pseudonocardiaceae</taxon>
        <taxon>Prauserella</taxon>
    </lineage>
</organism>
<feature type="transmembrane region" description="Helical" evidence="5">
    <location>
        <begin position="100"/>
        <end position="118"/>
    </location>
</feature>
<feature type="transmembrane region" description="Helical" evidence="5">
    <location>
        <begin position="130"/>
        <end position="152"/>
    </location>
</feature>
<evidence type="ECO:0000256" key="1">
    <source>
        <dbReference type="ARBA" id="ARBA00004141"/>
    </source>
</evidence>
<keyword evidence="2 5" id="KW-0812">Transmembrane</keyword>
<proteinExistence type="predicted"/>
<keyword evidence="4 5" id="KW-0472">Membrane</keyword>
<evidence type="ECO:0000256" key="5">
    <source>
        <dbReference type="SAM" id="Phobius"/>
    </source>
</evidence>
<feature type="domain" description="GtrA/DPMS transmembrane" evidence="6">
    <location>
        <begin position="34"/>
        <end position="150"/>
    </location>
</feature>
<dbReference type="InterPro" id="IPR007267">
    <property type="entry name" value="GtrA_DPMS_TM"/>
</dbReference>
<evidence type="ECO:0000256" key="3">
    <source>
        <dbReference type="ARBA" id="ARBA00022989"/>
    </source>
</evidence>
<comment type="subcellular location">
    <subcellularLocation>
        <location evidence="1">Membrane</location>
        <topology evidence="1">Multi-pass membrane protein</topology>
    </subcellularLocation>
</comment>
<dbReference type="EMBL" id="JACHWU010000003">
    <property type="protein sequence ID" value="MBB3051816.1"/>
    <property type="molecule type" value="Genomic_DNA"/>
</dbReference>
<accession>A0A839S240</accession>
<protein>
    <submittedName>
        <fullName evidence="7">Putative flippase GtrA</fullName>
    </submittedName>
</protein>
<sequence length="160" mass="17145">MSCVRGRTRTTAPEPAVRTGTAHLPELVRHVPLYVLGGAISTGLQALLFLLLRDPLTPAAANPVAIGVTTMLNTEFHRRITFGDVTGPRARRHLQSVGTFLFYACAGTAALGLLHLLADDPSPMTETTVLVATSTVGGILRFLVLRSWVFVWSRDAGAAR</sequence>
<dbReference type="Proteomes" id="UP000550714">
    <property type="component" value="Unassembled WGS sequence"/>
</dbReference>